<evidence type="ECO:0000256" key="3">
    <source>
        <dbReference type="ARBA" id="ARBA00004173"/>
    </source>
</evidence>
<evidence type="ECO:0000313" key="12">
    <source>
        <dbReference type="Proteomes" id="UP000009022"/>
    </source>
</evidence>
<dbReference type="KEGG" id="tad:TRIADDRAFT_60328"/>
<comment type="function">
    <text evidence="1">General regulator of phagocytosis. Required to uptake Gram negative bacterium by macrophages.</text>
</comment>
<accession>B3S7X3</accession>
<evidence type="ECO:0000256" key="10">
    <source>
        <dbReference type="SAM" id="MobiDB-lite"/>
    </source>
</evidence>
<dbReference type="InParanoid" id="B3S7X3"/>
<keyword evidence="7" id="KW-0333">Golgi apparatus</keyword>
<dbReference type="AlphaFoldDB" id="B3S7X3"/>
<dbReference type="GeneID" id="6757632"/>
<dbReference type="GO" id="GO:0016020">
    <property type="term" value="C:membrane"/>
    <property type="evidence" value="ECO:0007669"/>
    <property type="project" value="UniProtKB-SubCell"/>
</dbReference>
<evidence type="ECO:0000256" key="1">
    <source>
        <dbReference type="ARBA" id="ARBA00002620"/>
    </source>
</evidence>
<sequence length="209" mass="23437">MILILRVRQRFVLINARKPHTIIGSDAAKTMRKGIQNSLERTVQSLCEPSLLRDMQPTKDHHYRMKVLDEVVALSRDFREHLSLLRRFYPSIFDGREALYSALSAIYEHARFIAKIRRIKQVDANVSSSDLDVSIPHAPKTTETTTLEEDNAQPSTSSGGINITRNKKRLSSSPKNKSTSRSSNKDDDSSSSAHVVVTGISSKDDAVFV</sequence>
<dbReference type="RefSeq" id="XP_002116420.1">
    <property type="nucleotide sequence ID" value="XM_002116384.1"/>
</dbReference>
<evidence type="ECO:0000313" key="11">
    <source>
        <dbReference type="EMBL" id="EDV21090.1"/>
    </source>
</evidence>
<dbReference type="GO" id="GO:0005739">
    <property type="term" value="C:mitochondrion"/>
    <property type="evidence" value="ECO:0007669"/>
    <property type="project" value="UniProtKB-SubCell"/>
</dbReference>
<evidence type="ECO:0000256" key="8">
    <source>
        <dbReference type="ARBA" id="ARBA00023128"/>
    </source>
</evidence>
<keyword evidence="12" id="KW-1185">Reference proteome</keyword>
<dbReference type="Pfam" id="PF07406">
    <property type="entry name" value="NICE-3"/>
    <property type="match status" value="1"/>
</dbReference>
<name>B3S7X3_TRIAD</name>
<feature type="compositionally biased region" description="Polar residues" evidence="10">
    <location>
        <begin position="152"/>
        <end position="164"/>
    </location>
</feature>
<comment type="subcellular location">
    <subcellularLocation>
        <location evidence="4">Golgi apparatus</location>
    </subcellularLocation>
    <subcellularLocation>
        <location evidence="2">Membrane</location>
        <topology evidence="2">Single-pass membrane protein</topology>
    </subcellularLocation>
    <subcellularLocation>
        <location evidence="3">Mitochondrion</location>
    </subcellularLocation>
</comment>
<evidence type="ECO:0000256" key="2">
    <source>
        <dbReference type="ARBA" id="ARBA00004167"/>
    </source>
</evidence>
<evidence type="ECO:0000256" key="7">
    <source>
        <dbReference type="ARBA" id="ARBA00023034"/>
    </source>
</evidence>
<proteinExistence type="predicted"/>
<feature type="compositionally biased region" description="Low complexity" evidence="10">
    <location>
        <begin position="171"/>
        <end position="182"/>
    </location>
</feature>
<feature type="region of interest" description="Disordered" evidence="10">
    <location>
        <begin position="130"/>
        <end position="209"/>
    </location>
</feature>
<dbReference type="PANTHER" id="PTHR21425:SF2">
    <property type="entry name" value="PROTEIN C1ORF43"/>
    <property type="match status" value="1"/>
</dbReference>
<keyword evidence="5" id="KW-0812">Transmembrane</keyword>
<gene>
    <name evidence="11" type="ORF">TRIADDRAFT_60328</name>
</gene>
<dbReference type="PhylomeDB" id="B3S7X3"/>
<keyword evidence="6" id="KW-1133">Transmembrane helix</keyword>
<dbReference type="HOGENOM" id="CLU_1316933_0_0_1"/>
<evidence type="ECO:0000256" key="5">
    <source>
        <dbReference type="ARBA" id="ARBA00022692"/>
    </source>
</evidence>
<dbReference type="Proteomes" id="UP000009022">
    <property type="component" value="Unassembled WGS sequence"/>
</dbReference>
<dbReference type="InterPro" id="IPR010876">
    <property type="entry name" value="C1orf43"/>
</dbReference>
<dbReference type="CTD" id="6757632"/>
<reference evidence="11 12" key="1">
    <citation type="journal article" date="2008" name="Nature">
        <title>The Trichoplax genome and the nature of placozoans.</title>
        <authorList>
            <person name="Srivastava M."/>
            <person name="Begovic E."/>
            <person name="Chapman J."/>
            <person name="Putnam N.H."/>
            <person name="Hellsten U."/>
            <person name="Kawashima T."/>
            <person name="Kuo A."/>
            <person name="Mitros T."/>
            <person name="Salamov A."/>
            <person name="Carpenter M.L."/>
            <person name="Signorovitch A.Y."/>
            <person name="Moreno M.A."/>
            <person name="Kamm K."/>
            <person name="Grimwood J."/>
            <person name="Schmutz J."/>
            <person name="Shapiro H."/>
            <person name="Grigoriev I.V."/>
            <person name="Buss L.W."/>
            <person name="Schierwater B."/>
            <person name="Dellaporta S.L."/>
            <person name="Rokhsar D.S."/>
        </authorList>
    </citation>
    <scope>NUCLEOTIDE SEQUENCE [LARGE SCALE GENOMIC DNA]</scope>
    <source>
        <strain evidence="11 12">Grell-BS-1999</strain>
    </source>
</reference>
<evidence type="ECO:0000256" key="6">
    <source>
        <dbReference type="ARBA" id="ARBA00022989"/>
    </source>
</evidence>
<dbReference type="GO" id="GO:0005794">
    <property type="term" value="C:Golgi apparatus"/>
    <property type="evidence" value="ECO:0007669"/>
    <property type="project" value="UniProtKB-SubCell"/>
</dbReference>
<evidence type="ECO:0000256" key="9">
    <source>
        <dbReference type="ARBA" id="ARBA00023136"/>
    </source>
</evidence>
<dbReference type="PANTHER" id="PTHR21425">
    <property type="entry name" value="NICE-3"/>
    <property type="match status" value="1"/>
</dbReference>
<keyword evidence="9" id="KW-0472">Membrane</keyword>
<dbReference type="EMBL" id="DS985255">
    <property type="protein sequence ID" value="EDV21090.1"/>
    <property type="molecule type" value="Genomic_DNA"/>
</dbReference>
<organism evidence="11 12">
    <name type="scientific">Trichoplax adhaerens</name>
    <name type="common">Trichoplax reptans</name>
    <dbReference type="NCBI Taxonomy" id="10228"/>
    <lineage>
        <taxon>Eukaryota</taxon>
        <taxon>Metazoa</taxon>
        <taxon>Placozoa</taxon>
        <taxon>Uniplacotomia</taxon>
        <taxon>Trichoplacea</taxon>
        <taxon>Trichoplacidae</taxon>
        <taxon>Trichoplax</taxon>
    </lineage>
</organism>
<keyword evidence="8" id="KW-0496">Mitochondrion</keyword>
<evidence type="ECO:0000256" key="4">
    <source>
        <dbReference type="ARBA" id="ARBA00004555"/>
    </source>
</evidence>
<protein>
    <submittedName>
        <fullName evidence="11">Uncharacterized protein</fullName>
    </submittedName>
</protein>